<feature type="binding site" evidence="12">
    <location>
        <position position="317"/>
    </location>
    <ligand>
        <name>K(+)</name>
        <dbReference type="ChEBI" id="CHEBI:29103"/>
    </ligand>
</feature>
<dbReference type="PIRSF" id="PIRSF006247">
    <property type="entry name" value="TrkH"/>
    <property type="match status" value="1"/>
</dbReference>
<dbReference type="GO" id="GO:0015379">
    <property type="term" value="F:potassium:chloride symporter activity"/>
    <property type="evidence" value="ECO:0007669"/>
    <property type="project" value="InterPro"/>
</dbReference>
<keyword evidence="11 13" id="KW-0472">Membrane</keyword>
<evidence type="ECO:0000256" key="3">
    <source>
        <dbReference type="ARBA" id="ARBA00022448"/>
    </source>
</evidence>
<dbReference type="InterPro" id="IPR004772">
    <property type="entry name" value="TrkH"/>
</dbReference>
<comment type="similarity">
    <text evidence="2">Belongs to the TrkH potassium transport family.</text>
</comment>
<dbReference type="GO" id="GO:0005886">
    <property type="term" value="C:plasma membrane"/>
    <property type="evidence" value="ECO:0007669"/>
    <property type="project" value="UniProtKB-SubCell"/>
</dbReference>
<dbReference type="GO" id="GO:0046872">
    <property type="term" value="F:metal ion binding"/>
    <property type="evidence" value="ECO:0007669"/>
    <property type="project" value="UniProtKB-KW"/>
</dbReference>
<protein>
    <submittedName>
        <fullName evidence="14">TrkH family potassium uptake protein</fullName>
    </submittedName>
</protein>
<evidence type="ECO:0000256" key="5">
    <source>
        <dbReference type="ARBA" id="ARBA00022519"/>
    </source>
</evidence>
<feature type="binding site" evidence="12">
    <location>
        <position position="316"/>
    </location>
    <ligand>
        <name>K(+)</name>
        <dbReference type="ChEBI" id="CHEBI:29103"/>
    </ligand>
</feature>
<evidence type="ECO:0000256" key="9">
    <source>
        <dbReference type="ARBA" id="ARBA00022989"/>
    </source>
</evidence>
<dbReference type="PANTHER" id="PTHR32024:SF2">
    <property type="entry name" value="TRK SYSTEM POTASSIUM UPTAKE PROTEIN TRKG-RELATED"/>
    <property type="match status" value="1"/>
</dbReference>
<evidence type="ECO:0000256" key="10">
    <source>
        <dbReference type="ARBA" id="ARBA00023065"/>
    </source>
</evidence>
<feature type="transmembrane region" description="Helical" evidence="13">
    <location>
        <begin position="7"/>
        <end position="31"/>
    </location>
</feature>
<feature type="transmembrane region" description="Helical" evidence="13">
    <location>
        <begin position="137"/>
        <end position="162"/>
    </location>
</feature>
<dbReference type="EMBL" id="VFJB01000005">
    <property type="protein sequence ID" value="KAA0257991.1"/>
    <property type="molecule type" value="Genomic_DNA"/>
</dbReference>
<feature type="transmembrane region" description="Helical" evidence="13">
    <location>
        <begin position="237"/>
        <end position="255"/>
    </location>
</feature>
<keyword evidence="8 12" id="KW-0630">Potassium</keyword>
<evidence type="ECO:0000256" key="1">
    <source>
        <dbReference type="ARBA" id="ARBA00004429"/>
    </source>
</evidence>
<evidence type="ECO:0000256" key="7">
    <source>
        <dbReference type="ARBA" id="ARBA00022692"/>
    </source>
</evidence>
<evidence type="ECO:0000256" key="11">
    <source>
        <dbReference type="ARBA" id="ARBA00023136"/>
    </source>
</evidence>
<organism evidence="14 15">
    <name type="scientific">Deferribacter autotrophicus</name>
    <dbReference type="NCBI Taxonomy" id="500465"/>
    <lineage>
        <taxon>Bacteria</taxon>
        <taxon>Pseudomonadati</taxon>
        <taxon>Deferribacterota</taxon>
        <taxon>Deferribacteres</taxon>
        <taxon>Deferribacterales</taxon>
        <taxon>Deferribacteraceae</taxon>
        <taxon>Deferribacter</taxon>
    </lineage>
</organism>
<feature type="transmembrane region" description="Helical" evidence="13">
    <location>
        <begin position="275"/>
        <end position="292"/>
    </location>
</feature>
<feature type="transmembrane region" description="Helical" evidence="13">
    <location>
        <begin position="456"/>
        <end position="476"/>
    </location>
</feature>
<evidence type="ECO:0000256" key="2">
    <source>
        <dbReference type="ARBA" id="ARBA00009137"/>
    </source>
</evidence>
<dbReference type="Pfam" id="PF02386">
    <property type="entry name" value="TrkH"/>
    <property type="match status" value="1"/>
</dbReference>
<keyword evidence="3" id="KW-0813">Transport</keyword>
<dbReference type="RefSeq" id="WP_149266312.1">
    <property type="nucleotide sequence ID" value="NZ_VFJB01000005.1"/>
</dbReference>
<evidence type="ECO:0000256" key="8">
    <source>
        <dbReference type="ARBA" id="ARBA00022958"/>
    </source>
</evidence>
<sequence length="483" mass="53530">MHIKTVINIISVLLIVVALFMIFPALWALYYKEYGCFYSFNITIIMTLALSLIVFFITKSDMKKSLSTRDGFLLVSASWLLVSVDGAIPFYISGAIPSFTDAFFETMSGFTTTGASILTNIEGLPKSMLFWRSLTHWLGGMGIVVLTVAILPLLGIGGLQLIKAEAPGPTVDKITPRIGETAKLLWFIYVGFSALETILLLLGGMNLFDALTHTFGTMATGGFSTKNASIAHFNSVYIDYVITIFMVLAGINFTLHYRLLTGNFKSVLKDSELKVYLFIFFTATILLTYDLAKNHFSDIWSGLRYGSFQAATILTTTGYATYDYEKWPAMSRTVLFLLMFIGGCSGSTGGGIKIIRIYTLFKQALIEMKYLIRPKGIFTLRLSGNVVKKDIVYAISGFFFLYIAIVLAVALIISLEDIDIVTSLSSALATVGNIGPGFGRIGPTENYAFYSDFSKWVLSFAMMIGRLEIYTVLVIFTPHFWKK</sequence>
<dbReference type="Proteomes" id="UP000322876">
    <property type="component" value="Unassembled WGS sequence"/>
</dbReference>
<comment type="caution">
    <text evidence="14">The sequence shown here is derived from an EMBL/GenBank/DDBJ whole genome shotgun (WGS) entry which is preliminary data.</text>
</comment>
<feature type="binding site" evidence="12">
    <location>
        <position position="112"/>
    </location>
    <ligand>
        <name>K(+)</name>
        <dbReference type="ChEBI" id="CHEBI:29103"/>
    </ligand>
</feature>
<keyword evidence="9 13" id="KW-1133">Transmembrane helix</keyword>
<feature type="binding site" evidence="12">
    <location>
        <position position="221"/>
    </location>
    <ligand>
        <name>K(+)</name>
        <dbReference type="ChEBI" id="CHEBI:29103"/>
    </ligand>
</feature>
<evidence type="ECO:0000313" key="14">
    <source>
        <dbReference type="EMBL" id="KAA0257991.1"/>
    </source>
</evidence>
<name>A0A5A8F384_9BACT</name>
<dbReference type="AlphaFoldDB" id="A0A5A8F384"/>
<evidence type="ECO:0000256" key="12">
    <source>
        <dbReference type="PIRSR" id="PIRSR006247-1"/>
    </source>
</evidence>
<gene>
    <name evidence="14" type="ORF">FHQ18_06250</name>
</gene>
<keyword evidence="7 13" id="KW-0812">Transmembrane</keyword>
<feature type="binding site" evidence="12">
    <location>
        <position position="113"/>
    </location>
    <ligand>
        <name>K(+)</name>
        <dbReference type="ChEBI" id="CHEBI:29103"/>
    </ligand>
</feature>
<dbReference type="NCBIfam" id="TIGR00933">
    <property type="entry name" value="2a38"/>
    <property type="match status" value="1"/>
</dbReference>
<keyword evidence="12" id="KW-0479">Metal-binding</keyword>
<feature type="transmembrane region" description="Helical" evidence="13">
    <location>
        <begin position="183"/>
        <end position="208"/>
    </location>
</feature>
<comment type="subcellular location">
    <subcellularLocation>
        <location evidence="1">Cell inner membrane</location>
        <topology evidence="1">Multi-pass membrane protein</topology>
    </subcellularLocation>
</comment>
<feature type="transmembrane region" description="Helical" evidence="13">
    <location>
        <begin position="37"/>
        <end position="58"/>
    </location>
</feature>
<keyword evidence="5" id="KW-0997">Cell inner membrane</keyword>
<evidence type="ECO:0000256" key="13">
    <source>
        <dbReference type="SAM" id="Phobius"/>
    </source>
</evidence>
<feature type="transmembrane region" description="Helical" evidence="13">
    <location>
        <begin position="70"/>
        <end position="92"/>
    </location>
</feature>
<feature type="transmembrane region" description="Helical" evidence="13">
    <location>
        <begin position="391"/>
        <end position="415"/>
    </location>
</feature>
<feature type="binding site" evidence="12">
    <location>
        <position position="433"/>
    </location>
    <ligand>
        <name>K(+)</name>
        <dbReference type="ChEBI" id="CHEBI:29103"/>
    </ligand>
</feature>
<evidence type="ECO:0000256" key="4">
    <source>
        <dbReference type="ARBA" id="ARBA00022475"/>
    </source>
</evidence>
<keyword evidence="4" id="KW-1003">Cell membrane</keyword>
<evidence type="ECO:0000313" key="15">
    <source>
        <dbReference type="Proteomes" id="UP000322876"/>
    </source>
</evidence>
<evidence type="ECO:0000256" key="6">
    <source>
        <dbReference type="ARBA" id="ARBA00022538"/>
    </source>
</evidence>
<keyword evidence="15" id="KW-1185">Reference proteome</keyword>
<dbReference type="InterPro" id="IPR003445">
    <property type="entry name" value="Cat_transpt"/>
</dbReference>
<keyword evidence="6" id="KW-0633">Potassium transport</keyword>
<proteinExistence type="inferred from homology"/>
<dbReference type="PANTHER" id="PTHR32024">
    <property type="entry name" value="TRK SYSTEM POTASSIUM UPTAKE PROTEIN TRKG-RELATED"/>
    <property type="match status" value="1"/>
</dbReference>
<reference evidence="14 15" key="1">
    <citation type="submission" date="2019-06" db="EMBL/GenBank/DDBJ databases">
        <title>Genomic insights into carbon and energy metabolism of Deferribacter autotrophicus revealed new metabolic traits in the phylum Deferribacteres.</title>
        <authorList>
            <person name="Slobodkin A.I."/>
            <person name="Slobodkina G.B."/>
            <person name="Allioux M."/>
            <person name="Alain K."/>
            <person name="Jebbar M."/>
            <person name="Shadrin V."/>
            <person name="Kublanov I.V."/>
            <person name="Toshchakov S.V."/>
            <person name="Bonch-Osmolovskaya E.A."/>
        </authorList>
    </citation>
    <scope>NUCLEOTIDE SEQUENCE [LARGE SCALE GENOMIC DNA]</scope>
    <source>
        <strain evidence="14 15">SL50</strain>
    </source>
</reference>
<accession>A0A5A8F384</accession>
<dbReference type="OrthoDB" id="9810952at2"/>
<feature type="transmembrane region" description="Helical" evidence="13">
    <location>
        <begin position="334"/>
        <end position="355"/>
    </location>
</feature>
<keyword evidence="10" id="KW-0406">Ion transport</keyword>